<dbReference type="PRINTS" id="PR00207">
    <property type="entry name" value="FLAGELLIN"/>
</dbReference>
<keyword evidence="3 4" id="KW-0975">Bacterial flagellum</keyword>
<feature type="domain" description="Flagellin N-terminal" evidence="5">
    <location>
        <begin position="7"/>
        <end position="144"/>
    </location>
</feature>
<keyword evidence="7" id="KW-0966">Cell projection</keyword>
<evidence type="ECO:0000256" key="2">
    <source>
        <dbReference type="ARBA" id="ARBA00022525"/>
    </source>
</evidence>
<proteinExistence type="inferred from homology"/>
<evidence type="ECO:0000256" key="1">
    <source>
        <dbReference type="ARBA" id="ARBA00005709"/>
    </source>
</evidence>
<comment type="subcellular location">
    <subcellularLocation>
        <location evidence="4">Secreted</location>
    </subcellularLocation>
    <subcellularLocation>
        <location evidence="4">Bacterial flagellum</location>
    </subcellularLocation>
</comment>
<dbReference type="Pfam" id="PF00669">
    <property type="entry name" value="Flagellin_N"/>
    <property type="match status" value="1"/>
</dbReference>
<dbReference type="PANTHER" id="PTHR42792">
    <property type="entry name" value="FLAGELLIN"/>
    <property type="match status" value="1"/>
</dbReference>
<reference evidence="7 8" key="1">
    <citation type="submission" date="2020-09" db="EMBL/GenBank/DDBJ databases">
        <title>Methylomonas albis sp. nov. and Methylomonas fluvii sp. nov.: Two cold-adapted methanotrophs from the River Elbe and an amended description of Methylovulum psychrotolerans strain Eb1.</title>
        <authorList>
            <person name="Bussmann I.K."/>
            <person name="Klings K.-W."/>
            <person name="Warnstedt J."/>
            <person name="Hoppert M."/>
            <person name="Saborowski A."/>
            <person name="Horn F."/>
            <person name="Liebner S."/>
        </authorList>
    </citation>
    <scope>NUCLEOTIDE SEQUENCE [LARGE SCALE GENOMIC DNA]</scope>
    <source>
        <strain evidence="7 8">EbA</strain>
    </source>
</reference>
<dbReference type="SUPFAM" id="SSF64518">
    <property type="entry name" value="Phase 1 flagellin"/>
    <property type="match status" value="1"/>
</dbReference>
<feature type="domain" description="Flagellin C-terminal" evidence="6">
    <location>
        <begin position="199"/>
        <end position="284"/>
    </location>
</feature>
<organism evidence="7 8">
    <name type="scientific">Methylomonas albis</name>
    <dbReference type="NCBI Taxonomy" id="1854563"/>
    <lineage>
        <taxon>Bacteria</taxon>
        <taxon>Pseudomonadati</taxon>
        <taxon>Pseudomonadota</taxon>
        <taxon>Gammaproteobacteria</taxon>
        <taxon>Methylococcales</taxon>
        <taxon>Methylococcaceae</taxon>
        <taxon>Methylomonas</taxon>
    </lineage>
</organism>
<keyword evidence="8" id="KW-1185">Reference proteome</keyword>
<accession>A0ABR9CW37</accession>
<evidence type="ECO:0000313" key="8">
    <source>
        <dbReference type="Proteomes" id="UP000652176"/>
    </source>
</evidence>
<dbReference type="PANTHER" id="PTHR42792:SF2">
    <property type="entry name" value="FLAGELLIN"/>
    <property type="match status" value="1"/>
</dbReference>
<keyword evidence="2 4" id="KW-0964">Secreted</keyword>
<evidence type="ECO:0000256" key="4">
    <source>
        <dbReference type="RuleBase" id="RU362073"/>
    </source>
</evidence>
<keyword evidence="7" id="KW-0969">Cilium</keyword>
<dbReference type="Proteomes" id="UP000652176">
    <property type="component" value="Unassembled WGS sequence"/>
</dbReference>
<dbReference type="Gene3D" id="6.10.10.10">
    <property type="entry name" value="Flagellar export chaperone, C-terminal domain"/>
    <property type="match status" value="1"/>
</dbReference>
<dbReference type="Pfam" id="PF00700">
    <property type="entry name" value="Flagellin_C"/>
    <property type="match status" value="1"/>
</dbReference>
<dbReference type="InterPro" id="IPR042187">
    <property type="entry name" value="Flagellin_C_sub2"/>
</dbReference>
<keyword evidence="7" id="KW-0282">Flagellum</keyword>
<sequence>MPSSMVINTNIASLNSQKFLARTNDSLQMSMERLSSGLRVNSAKDDAAGLAIADRMTSQIRGMTVAMRNANDGISMAQTAEAGMGTITETLQRMRDLAVQAANRAAVSGSDRDKLQAEFKQLGAEVKRIIQNTEFNGKKILNGSLIGANFQVGANTAADNQVSVTVSDLIKVTSLSALFGTAGYSIGSGAASTKVRSAISAIDTAIKRIDTFRSNLGAIQNRFITTISNLQSSIENQSSARSRIMDADFASETANLSRSQILQQAGTAMLAQANQATQGVLKLLQ</sequence>
<dbReference type="Gene3D" id="1.20.1330.10">
    <property type="entry name" value="f41 fragment of flagellin, N-terminal domain"/>
    <property type="match status" value="1"/>
</dbReference>
<dbReference type="EMBL" id="JACXSS010000001">
    <property type="protein sequence ID" value="MBD9355078.1"/>
    <property type="molecule type" value="Genomic_DNA"/>
</dbReference>
<comment type="caution">
    <text evidence="7">The sequence shown here is derived from an EMBL/GenBank/DDBJ whole genome shotgun (WGS) entry which is preliminary data.</text>
</comment>
<gene>
    <name evidence="7" type="ORF">IE877_04140</name>
</gene>
<comment type="similarity">
    <text evidence="1 4">Belongs to the bacterial flagellin family.</text>
</comment>
<dbReference type="InterPro" id="IPR001492">
    <property type="entry name" value="Flagellin"/>
</dbReference>
<evidence type="ECO:0000259" key="6">
    <source>
        <dbReference type="Pfam" id="PF00700"/>
    </source>
</evidence>
<name>A0ABR9CW37_9GAMM</name>
<protein>
    <recommendedName>
        <fullName evidence="4">Flagellin</fullName>
    </recommendedName>
</protein>
<comment type="function">
    <text evidence="4">Flagellin is the subunit protein which polymerizes to form the filaments of bacterial flagella.</text>
</comment>
<dbReference type="InterPro" id="IPR001029">
    <property type="entry name" value="Flagellin_N"/>
</dbReference>
<dbReference type="RefSeq" id="WP_192373482.1">
    <property type="nucleotide sequence ID" value="NZ_CAJHIV010000001.1"/>
</dbReference>
<dbReference type="InterPro" id="IPR046358">
    <property type="entry name" value="Flagellin_C"/>
</dbReference>
<evidence type="ECO:0000313" key="7">
    <source>
        <dbReference type="EMBL" id="MBD9355078.1"/>
    </source>
</evidence>
<evidence type="ECO:0000256" key="3">
    <source>
        <dbReference type="ARBA" id="ARBA00023143"/>
    </source>
</evidence>
<evidence type="ECO:0000259" key="5">
    <source>
        <dbReference type="Pfam" id="PF00669"/>
    </source>
</evidence>